<proteinExistence type="predicted"/>
<name>A0AAU8DVW1_9PSED</name>
<feature type="compositionally biased region" description="Basic and acidic residues" evidence="1">
    <location>
        <begin position="36"/>
        <end position="47"/>
    </location>
</feature>
<evidence type="ECO:0000256" key="1">
    <source>
        <dbReference type="SAM" id="MobiDB-lite"/>
    </source>
</evidence>
<sequence length="78" mass="9008">MSYECRLECSTTTAQKVRAAQLKAFDEAHEAFEKEEERLDHKIEQSRRPNAAWPTEADYKPWTDAKDALHEAGKALEE</sequence>
<protein>
    <submittedName>
        <fullName evidence="2">Uncharacterized protein</fullName>
    </submittedName>
</protein>
<organism evidence="2">
    <name type="scientific">Pseudomonas sp. MYb327</name>
    <dbReference type="NCBI Taxonomy" id="2745230"/>
    <lineage>
        <taxon>Bacteria</taxon>
        <taxon>Pseudomonadati</taxon>
        <taxon>Pseudomonadota</taxon>
        <taxon>Gammaproteobacteria</taxon>
        <taxon>Pseudomonadales</taxon>
        <taxon>Pseudomonadaceae</taxon>
        <taxon>Pseudomonas</taxon>
    </lineage>
</organism>
<dbReference type="RefSeq" id="WP_339553148.1">
    <property type="nucleotide sequence ID" value="NZ_CP159258.1"/>
</dbReference>
<gene>
    <name evidence="2" type="ORF">ABVN21_14615</name>
</gene>
<reference evidence="2" key="1">
    <citation type="submission" date="2024-06" db="EMBL/GenBank/DDBJ databases">
        <title>The Caenorhabditis elegans bacterial microbiome influences microsporidia infection through nutrient limitation and inhibiting parasite invasion.</title>
        <authorList>
            <person name="Tamim El Jarkass H."/>
            <person name="Castelblanco S."/>
            <person name="Kaur M."/>
            <person name="Wan Y.C."/>
            <person name="Ellis A.E."/>
            <person name="Sheldon R.D."/>
            <person name="Lien E.C."/>
            <person name="Burton N.O."/>
            <person name="Wright G.D."/>
            <person name="Reinke A.W."/>
        </authorList>
    </citation>
    <scope>NUCLEOTIDE SEQUENCE</scope>
    <source>
        <strain evidence="2">MYb327</strain>
    </source>
</reference>
<dbReference type="AlphaFoldDB" id="A0AAU8DVW1"/>
<dbReference type="EMBL" id="CP159258">
    <property type="protein sequence ID" value="XCG72001.1"/>
    <property type="molecule type" value="Genomic_DNA"/>
</dbReference>
<accession>A0AAU8DVW1</accession>
<evidence type="ECO:0000313" key="2">
    <source>
        <dbReference type="EMBL" id="XCG72001.1"/>
    </source>
</evidence>
<feature type="compositionally biased region" description="Basic and acidic residues" evidence="1">
    <location>
        <begin position="57"/>
        <end position="78"/>
    </location>
</feature>
<feature type="region of interest" description="Disordered" evidence="1">
    <location>
        <begin position="36"/>
        <end position="78"/>
    </location>
</feature>